<keyword evidence="4" id="KW-0472">Membrane</keyword>
<dbReference type="InterPro" id="IPR000859">
    <property type="entry name" value="CUB_dom"/>
</dbReference>
<sequence length="559" mass="64704">MYLSFKKYELTHPNNCELNYIDIYADTLSVDDRLDRFCGTATEPQRSEGNTLHVRYFADPKAFYAKFSIVYTAFRESEHCYPDREFDCDDGTCIDKSLKCNGHFNCRYRYDEEDTICVEGSLPAVVLKSEHMIIILVVFFALVVGMCASISISCYGKIKVRREREREYRLRRSKEASVEVALDHIVNTLDRGLEATLAAEAAQIGARRKGAGISQEDIESENIEMDQFYCTRQPNGGQTISELHKRMLSQPSLNVEEFTTHTQKYSPLSQYRNLERAPHTPPQNQKYYSVSPSQNEEYTHHSKSQKQEYVPCAQPQNKENATYTSPQNLKYASYSTSPNPEYAIQSTRLNKEYKQYSQPWVHQHAQHSPIKDQENIPQLPSQTQIYSPCSQYQIQEVMTPQLHEHIIHSSPQIREYKPPSMCKLQKHSPQSMSRYHEYSPHLNLQVHDDVPQSQPIRHMIMKSSRDSESPPLPPPPPPPLPPHLRRNRENPQSQHYEVTGSQFNPYRTAVIPPNEEEIELLNNPHRFRAEAVIEMNPSEEDRPQSFESTRSAPDVIVHR</sequence>
<dbReference type="CDD" id="cd00041">
    <property type="entry name" value="CUB"/>
    <property type="match status" value="1"/>
</dbReference>
<dbReference type="Proteomes" id="UP000694941">
    <property type="component" value="Unplaced"/>
</dbReference>
<dbReference type="SMART" id="SM00192">
    <property type="entry name" value="LDLa"/>
    <property type="match status" value="1"/>
</dbReference>
<evidence type="ECO:0000256" key="1">
    <source>
        <dbReference type="ARBA" id="ARBA00023157"/>
    </source>
</evidence>
<comment type="caution">
    <text evidence="2">Lacks conserved residue(s) required for the propagation of feature annotation.</text>
</comment>
<dbReference type="PROSITE" id="PS01209">
    <property type="entry name" value="LDLRA_1"/>
    <property type="match status" value="1"/>
</dbReference>
<feature type="transmembrane region" description="Helical" evidence="4">
    <location>
        <begin position="132"/>
        <end position="156"/>
    </location>
</feature>
<keyword evidence="4" id="KW-1133">Transmembrane helix</keyword>
<evidence type="ECO:0000256" key="4">
    <source>
        <dbReference type="SAM" id="Phobius"/>
    </source>
</evidence>
<dbReference type="SUPFAM" id="SSF57424">
    <property type="entry name" value="LDL receptor-like module"/>
    <property type="match status" value="1"/>
</dbReference>
<reference evidence="7" key="1">
    <citation type="submission" date="2025-08" db="UniProtKB">
        <authorList>
            <consortium name="RefSeq"/>
        </authorList>
    </citation>
    <scope>IDENTIFICATION</scope>
    <source>
        <tissue evidence="7">Muscle</tissue>
    </source>
</reference>
<name>A0ABM1SI66_LIMPO</name>
<evidence type="ECO:0000313" key="6">
    <source>
        <dbReference type="Proteomes" id="UP000694941"/>
    </source>
</evidence>
<dbReference type="Gene3D" id="2.60.120.290">
    <property type="entry name" value="Spermadhesin, CUB domain"/>
    <property type="match status" value="1"/>
</dbReference>
<dbReference type="InterPro" id="IPR036055">
    <property type="entry name" value="LDL_receptor-like_sf"/>
</dbReference>
<dbReference type="RefSeq" id="XP_022243321.1">
    <property type="nucleotide sequence ID" value="XM_022387613.1"/>
</dbReference>
<feature type="compositionally biased region" description="Polar residues" evidence="3">
    <location>
        <begin position="282"/>
        <end position="296"/>
    </location>
</feature>
<dbReference type="InterPro" id="IPR002172">
    <property type="entry name" value="LDrepeatLR_classA_rpt"/>
</dbReference>
<evidence type="ECO:0000256" key="3">
    <source>
        <dbReference type="SAM" id="MobiDB-lite"/>
    </source>
</evidence>
<dbReference type="InterPro" id="IPR042333">
    <property type="entry name" value="LRAD2/Mig-13-like"/>
</dbReference>
<dbReference type="InterPro" id="IPR023415">
    <property type="entry name" value="LDLR_class-A_CS"/>
</dbReference>
<evidence type="ECO:0000313" key="7">
    <source>
        <dbReference type="RefSeq" id="XP_022243321.1"/>
    </source>
</evidence>
<dbReference type="InterPro" id="IPR035914">
    <property type="entry name" value="Sperma_CUB_dom_sf"/>
</dbReference>
<dbReference type="CDD" id="cd00112">
    <property type="entry name" value="LDLa"/>
    <property type="match status" value="1"/>
</dbReference>
<dbReference type="PROSITE" id="PS50068">
    <property type="entry name" value="LDLRA_2"/>
    <property type="match status" value="1"/>
</dbReference>
<feature type="disulfide bond" evidence="2">
    <location>
        <begin position="88"/>
        <end position="106"/>
    </location>
</feature>
<gene>
    <name evidence="7" type="primary">LOC111086090</name>
</gene>
<evidence type="ECO:0000256" key="2">
    <source>
        <dbReference type="PROSITE-ProRule" id="PRU00124"/>
    </source>
</evidence>
<dbReference type="SUPFAM" id="SSF49854">
    <property type="entry name" value="Spermadhesin, CUB domain"/>
    <property type="match status" value="1"/>
</dbReference>
<keyword evidence="4" id="KW-0812">Transmembrane</keyword>
<organism evidence="6 7">
    <name type="scientific">Limulus polyphemus</name>
    <name type="common">Atlantic horseshoe crab</name>
    <dbReference type="NCBI Taxonomy" id="6850"/>
    <lineage>
        <taxon>Eukaryota</taxon>
        <taxon>Metazoa</taxon>
        <taxon>Ecdysozoa</taxon>
        <taxon>Arthropoda</taxon>
        <taxon>Chelicerata</taxon>
        <taxon>Merostomata</taxon>
        <taxon>Xiphosura</taxon>
        <taxon>Limulidae</taxon>
        <taxon>Limulus</taxon>
    </lineage>
</organism>
<feature type="non-terminal residue" evidence="7">
    <location>
        <position position="1"/>
    </location>
</feature>
<dbReference type="GeneID" id="111086090"/>
<dbReference type="Pfam" id="PF00431">
    <property type="entry name" value="CUB"/>
    <property type="match status" value="1"/>
</dbReference>
<feature type="compositionally biased region" description="Pro residues" evidence="3">
    <location>
        <begin position="470"/>
        <end position="482"/>
    </location>
</feature>
<evidence type="ECO:0000259" key="5">
    <source>
        <dbReference type="PROSITE" id="PS01180"/>
    </source>
</evidence>
<feature type="domain" description="CUB" evidence="5">
    <location>
        <begin position="1"/>
        <end position="74"/>
    </location>
</feature>
<keyword evidence="6" id="KW-1185">Reference proteome</keyword>
<dbReference type="PROSITE" id="PS01180">
    <property type="entry name" value="CUB"/>
    <property type="match status" value="1"/>
</dbReference>
<keyword evidence="1 2" id="KW-1015">Disulfide bond</keyword>
<feature type="region of interest" description="Disordered" evidence="3">
    <location>
        <begin position="264"/>
        <end position="311"/>
    </location>
</feature>
<dbReference type="PANTHER" id="PTHR24652:SF69">
    <property type="entry name" value="CUB DOMAIN-CONTAINING PROTEIN"/>
    <property type="match status" value="1"/>
</dbReference>
<feature type="region of interest" description="Disordered" evidence="3">
    <location>
        <begin position="535"/>
        <end position="559"/>
    </location>
</feature>
<feature type="region of interest" description="Disordered" evidence="3">
    <location>
        <begin position="462"/>
        <end position="494"/>
    </location>
</feature>
<dbReference type="Gene3D" id="4.10.400.10">
    <property type="entry name" value="Low-density Lipoprotein Receptor"/>
    <property type="match status" value="1"/>
</dbReference>
<protein>
    <submittedName>
        <fullName evidence="7">Uncharacterized protein LOC111086090</fullName>
    </submittedName>
</protein>
<accession>A0ABM1SI66</accession>
<dbReference type="PANTHER" id="PTHR24652">
    <property type="entry name" value="LOW-DENSITY LIPOPROTEIN RECEPTOR CLASS A DOMAIN-CONTAINING PROTEIN 2"/>
    <property type="match status" value="1"/>
</dbReference>
<proteinExistence type="predicted"/>